<organism evidence="1 2">
    <name type="scientific">Natronoarchaeum philippinense</name>
    <dbReference type="NCBI Taxonomy" id="558529"/>
    <lineage>
        <taxon>Archaea</taxon>
        <taxon>Methanobacteriati</taxon>
        <taxon>Methanobacteriota</taxon>
        <taxon>Stenosarchaea group</taxon>
        <taxon>Halobacteria</taxon>
        <taxon>Halobacteriales</taxon>
        <taxon>Natronoarchaeaceae</taxon>
    </lineage>
</organism>
<name>A0A285NU94_NATPI</name>
<dbReference type="EMBL" id="OBEJ01000002">
    <property type="protein sequence ID" value="SNZ13062.1"/>
    <property type="molecule type" value="Genomic_DNA"/>
</dbReference>
<evidence type="ECO:0000313" key="2">
    <source>
        <dbReference type="Proteomes" id="UP000219453"/>
    </source>
</evidence>
<reference evidence="1 2" key="1">
    <citation type="submission" date="2017-09" db="EMBL/GenBank/DDBJ databases">
        <authorList>
            <person name="Ehlers B."/>
            <person name="Leendertz F.H."/>
        </authorList>
    </citation>
    <scope>NUCLEOTIDE SEQUENCE [LARGE SCALE GENOMIC DNA]</scope>
    <source>
        <strain evidence="1 2">DSM 27208</strain>
    </source>
</reference>
<protein>
    <submittedName>
        <fullName evidence="1">Predicted metal-dependent phosphoesterase TrpH, contains PHP domain</fullName>
    </submittedName>
</protein>
<keyword evidence="2" id="KW-1185">Reference proteome</keyword>
<dbReference type="AlphaFoldDB" id="A0A285NU94"/>
<gene>
    <name evidence="1" type="ORF">SAMN06269185_2030</name>
</gene>
<proteinExistence type="predicted"/>
<dbReference type="Gene3D" id="3.20.20.140">
    <property type="entry name" value="Metal-dependent hydrolases"/>
    <property type="match status" value="1"/>
</dbReference>
<dbReference type="InterPro" id="IPR016195">
    <property type="entry name" value="Pol/histidinol_Pase-like"/>
</dbReference>
<sequence length="254" mass="28879">MSDSEGTRVDMHVKVLDEHVAQRAKDRGIDVLVYAPHFERLPTIRRRAERYTDEDLLVVPAREVFAEAWQSRKHVLAIGLDDPVPDFVTLDGAMAEFRRQDAAVVVPHPEFLSVGMNQSDIEHYADVVDAVEVYNPKHWPHHTRRADRIADAVDRPSFASSYAHLRQTVGAAWTEFDRAIESATALVEALREGVPRDVYRRSGVEYGVLSAAEFAHLGWENSWKKIDRILLSGREATHPRHDAYDGRFDDVAVY</sequence>
<dbReference type="RefSeq" id="WP_179747453.1">
    <property type="nucleotide sequence ID" value="NZ_OBEJ01000002.1"/>
</dbReference>
<dbReference type="SUPFAM" id="SSF89550">
    <property type="entry name" value="PHP domain-like"/>
    <property type="match status" value="1"/>
</dbReference>
<dbReference type="Proteomes" id="UP000219453">
    <property type="component" value="Unassembled WGS sequence"/>
</dbReference>
<accession>A0A285NU94</accession>
<dbReference type="Pfam" id="PF13263">
    <property type="entry name" value="PHP_C"/>
    <property type="match status" value="1"/>
</dbReference>
<evidence type="ECO:0000313" key="1">
    <source>
        <dbReference type="EMBL" id="SNZ13062.1"/>
    </source>
</evidence>